<accession>A0A2K9MBR7</accession>
<keyword evidence="1 4" id="KW-0963">Cytoplasm</keyword>
<comment type="function">
    <text evidence="4">Functions in the N-end rule pathway of protein degradation where it conjugates Leu, Phe and, less efficiently, Met from aminoacyl-tRNAs to the N-termini of proteins containing an N-terminal arginine or lysine.</text>
</comment>
<dbReference type="InterPro" id="IPR042203">
    <property type="entry name" value="Leu/Phe-tRNA_Trfase_C"/>
</dbReference>
<dbReference type="Gene3D" id="3.40.630.70">
    <property type="entry name" value="Leucyl/phenylalanyl-tRNA-protein transferase, C-terminal domain"/>
    <property type="match status" value="1"/>
</dbReference>
<name>A0A2K9MBR7_9RHOB</name>
<evidence type="ECO:0000256" key="1">
    <source>
        <dbReference type="ARBA" id="ARBA00022490"/>
    </source>
</evidence>
<comment type="catalytic activity">
    <reaction evidence="4">
        <text>L-phenylalanyl-tRNA(Phe) + an N-terminal L-alpha-aminoacyl-[protein] = an N-terminal L-phenylalanyl-L-alpha-aminoacyl-[protein] + tRNA(Phe)</text>
        <dbReference type="Rhea" id="RHEA:43632"/>
        <dbReference type="Rhea" id="RHEA-COMP:9668"/>
        <dbReference type="Rhea" id="RHEA-COMP:9699"/>
        <dbReference type="Rhea" id="RHEA-COMP:10636"/>
        <dbReference type="Rhea" id="RHEA-COMP:10637"/>
        <dbReference type="ChEBI" id="CHEBI:78442"/>
        <dbReference type="ChEBI" id="CHEBI:78531"/>
        <dbReference type="ChEBI" id="CHEBI:78597"/>
        <dbReference type="ChEBI" id="CHEBI:83561"/>
        <dbReference type="EC" id="2.3.2.6"/>
    </reaction>
</comment>
<organism evidence="5 6">
    <name type="scientific">Paracoccus jeotgali</name>
    <dbReference type="NCBI Taxonomy" id="2065379"/>
    <lineage>
        <taxon>Bacteria</taxon>
        <taxon>Pseudomonadati</taxon>
        <taxon>Pseudomonadota</taxon>
        <taxon>Alphaproteobacteria</taxon>
        <taxon>Rhodobacterales</taxon>
        <taxon>Paracoccaceae</taxon>
        <taxon>Paracoccus</taxon>
    </lineage>
</organism>
<dbReference type="KEGG" id="paru:CYR75_00965"/>
<evidence type="ECO:0000256" key="4">
    <source>
        <dbReference type="HAMAP-Rule" id="MF_00688"/>
    </source>
</evidence>
<dbReference type="PANTHER" id="PTHR30098:SF2">
    <property type="entry name" value="LEUCYL_PHENYLALANYL-TRNA--PROTEIN TRANSFERASE"/>
    <property type="match status" value="1"/>
</dbReference>
<evidence type="ECO:0000256" key="3">
    <source>
        <dbReference type="ARBA" id="ARBA00023315"/>
    </source>
</evidence>
<dbReference type="AlphaFoldDB" id="A0A2K9MBR7"/>
<evidence type="ECO:0000313" key="5">
    <source>
        <dbReference type="EMBL" id="AUM73053.1"/>
    </source>
</evidence>
<protein>
    <recommendedName>
        <fullName evidence="4">Leucyl/phenylalanyl-tRNA--protein transferase</fullName>
        <ecNumber evidence="4">2.3.2.6</ecNumber>
    </recommendedName>
    <alternativeName>
        <fullName evidence="4">L/F-transferase</fullName>
    </alternativeName>
    <alternativeName>
        <fullName evidence="4">Leucyltransferase</fullName>
    </alternativeName>
    <alternativeName>
        <fullName evidence="4">Phenyalanyltransferase</fullName>
    </alternativeName>
</protein>
<dbReference type="EC" id="2.3.2.6" evidence="4"/>
<dbReference type="InterPro" id="IPR004616">
    <property type="entry name" value="Leu/Phe-tRNA_Trfase"/>
</dbReference>
<comment type="catalytic activity">
    <reaction evidence="4">
        <text>N-terminal L-lysyl-[protein] + L-leucyl-tRNA(Leu) = N-terminal L-leucyl-L-lysyl-[protein] + tRNA(Leu) + H(+)</text>
        <dbReference type="Rhea" id="RHEA:12340"/>
        <dbReference type="Rhea" id="RHEA-COMP:9613"/>
        <dbReference type="Rhea" id="RHEA-COMP:9622"/>
        <dbReference type="Rhea" id="RHEA-COMP:12670"/>
        <dbReference type="Rhea" id="RHEA-COMP:12671"/>
        <dbReference type="ChEBI" id="CHEBI:15378"/>
        <dbReference type="ChEBI" id="CHEBI:65249"/>
        <dbReference type="ChEBI" id="CHEBI:78442"/>
        <dbReference type="ChEBI" id="CHEBI:78494"/>
        <dbReference type="ChEBI" id="CHEBI:133043"/>
        <dbReference type="EC" id="2.3.2.6"/>
    </reaction>
</comment>
<reference evidence="6" key="1">
    <citation type="submission" date="2017-12" db="EMBL/GenBank/DDBJ databases">
        <title>Genomic analysis of Paracoccus sp. CBA4604.</title>
        <authorList>
            <person name="Roh S.W."/>
            <person name="Kim J.Y."/>
            <person name="Kim J.S."/>
        </authorList>
    </citation>
    <scope>NUCLEOTIDE SEQUENCE [LARGE SCALE GENOMIC DNA]</scope>
    <source>
        <strain evidence="6">CBA4604</strain>
    </source>
</reference>
<evidence type="ECO:0000313" key="6">
    <source>
        <dbReference type="Proteomes" id="UP000234882"/>
    </source>
</evidence>
<dbReference type="GO" id="GO:0030163">
    <property type="term" value="P:protein catabolic process"/>
    <property type="evidence" value="ECO:0007669"/>
    <property type="project" value="UniProtKB-UniRule"/>
</dbReference>
<dbReference type="HAMAP" id="MF_00688">
    <property type="entry name" value="Leu_Phe_trans"/>
    <property type="match status" value="1"/>
</dbReference>
<keyword evidence="2 4" id="KW-0808">Transferase</keyword>
<gene>
    <name evidence="4" type="primary">aat</name>
    <name evidence="5" type="ORF">CYR75_00965</name>
</gene>
<dbReference type="GO" id="GO:0008914">
    <property type="term" value="F:leucyl-tRNA--protein transferase activity"/>
    <property type="evidence" value="ECO:0007669"/>
    <property type="project" value="UniProtKB-UniRule"/>
</dbReference>
<dbReference type="InterPro" id="IPR016181">
    <property type="entry name" value="Acyl_CoA_acyltransferase"/>
</dbReference>
<evidence type="ECO:0000256" key="2">
    <source>
        <dbReference type="ARBA" id="ARBA00022679"/>
    </source>
</evidence>
<comment type="catalytic activity">
    <reaction evidence="4">
        <text>N-terminal L-arginyl-[protein] + L-leucyl-tRNA(Leu) = N-terminal L-leucyl-L-arginyl-[protein] + tRNA(Leu) + H(+)</text>
        <dbReference type="Rhea" id="RHEA:50416"/>
        <dbReference type="Rhea" id="RHEA-COMP:9613"/>
        <dbReference type="Rhea" id="RHEA-COMP:9622"/>
        <dbReference type="Rhea" id="RHEA-COMP:12672"/>
        <dbReference type="Rhea" id="RHEA-COMP:12673"/>
        <dbReference type="ChEBI" id="CHEBI:15378"/>
        <dbReference type="ChEBI" id="CHEBI:64719"/>
        <dbReference type="ChEBI" id="CHEBI:78442"/>
        <dbReference type="ChEBI" id="CHEBI:78494"/>
        <dbReference type="ChEBI" id="CHEBI:133044"/>
        <dbReference type="EC" id="2.3.2.6"/>
    </reaction>
</comment>
<dbReference type="EMBL" id="CP025583">
    <property type="protein sequence ID" value="AUM73053.1"/>
    <property type="molecule type" value="Genomic_DNA"/>
</dbReference>
<keyword evidence="3 4" id="KW-0012">Acyltransferase</keyword>
<dbReference type="OrthoDB" id="9790282at2"/>
<dbReference type="Proteomes" id="UP000234882">
    <property type="component" value="Chromosome"/>
</dbReference>
<keyword evidence="6" id="KW-1185">Reference proteome</keyword>
<dbReference type="Pfam" id="PF03588">
    <property type="entry name" value="Leu_Phe_trans"/>
    <property type="match status" value="1"/>
</dbReference>
<dbReference type="SUPFAM" id="SSF55729">
    <property type="entry name" value="Acyl-CoA N-acyltransferases (Nat)"/>
    <property type="match status" value="1"/>
</dbReference>
<proteinExistence type="inferred from homology"/>
<dbReference type="GO" id="GO:0005737">
    <property type="term" value="C:cytoplasm"/>
    <property type="evidence" value="ECO:0007669"/>
    <property type="project" value="UniProtKB-SubCell"/>
</dbReference>
<sequence length="209" mass="22728">MISAAQLLAGYANGIFPMARAADDPELLWFEPRTRGILPVGGLHVSRSMRRHLRRCDWTLALNRDFDGVLAGCADRDETWINAPLAQLYRELHRGGDAHSIEVNDGAALIGGVFGVTIGGAFFGESMFSARSNASKTALMVLSVHLARCGFTLFDTQFPTAHLTSLGGQTLSQAAYLRRLFPAMQRLADITARPLPSLHEVMQASTQTS</sequence>
<dbReference type="PANTHER" id="PTHR30098">
    <property type="entry name" value="LEUCYL/PHENYLALANYL-TRNA--PROTEIN TRANSFERASE"/>
    <property type="match status" value="1"/>
</dbReference>
<comment type="similarity">
    <text evidence="4">Belongs to the L/F-transferase family.</text>
</comment>
<comment type="subcellular location">
    <subcellularLocation>
        <location evidence="4">Cytoplasm</location>
    </subcellularLocation>
</comment>
<dbReference type="NCBIfam" id="TIGR00667">
    <property type="entry name" value="aat"/>
    <property type="match status" value="1"/>
</dbReference>